<organism evidence="2 3">
    <name type="scientific">Prochlorococcus marinus str. PAC1</name>
    <dbReference type="NCBI Taxonomy" id="59924"/>
    <lineage>
        <taxon>Bacteria</taxon>
        <taxon>Bacillati</taxon>
        <taxon>Cyanobacteriota</taxon>
        <taxon>Cyanophyceae</taxon>
        <taxon>Synechococcales</taxon>
        <taxon>Prochlorococcaceae</taxon>
        <taxon>Prochlorococcus</taxon>
    </lineage>
</organism>
<gene>
    <name evidence="2" type="ORF">EV03_0372</name>
</gene>
<accession>A0A0A2CAM0</accession>
<feature type="region of interest" description="Disordered" evidence="1">
    <location>
        <begin position="55"/>
        <end position="78"/>
    </location>
</feature>
<proteinExistence type="predicted"/>
<dbReference type="EMBL" id="JNAX01000005">
    <property type="protein sequence ID" value="KGG21634.1"/>
    <property type="molecule type" value="Genomic_DNA"/>
</dbReference>
<protein>
    <submittedName>
        <fullName evidence="2">Uncharacterized protein</fullName>
    </submittedName>
</protein>
<dbReference type="Proteomes" id="UP000030392">
    <property type="component" value="Unassembled WGS sequence"/>
</dbReference>
<dbReference type="RefSeq" id="WP_036904622.1">
    <property type="nucleotide sequence ID" value="NZ_CP138967.1"/>
</dbReference>
<comment type="caution">
    <text evidence="2">The sequence shown here is derived from an EMBL/GenBank/DDBJ whole genome shotgun (WGS) entry which is preliminary data.</text>
</comment>
<name>A0A0A2CAM0_PROMR</name>
<dbReference type="AlphaFoldDB" id="A0A0A2CAM0"/>
<reference evidence="3" key="1">
    <citation type="journal article" date="2014" name="Sci. Data">
        <title>Genomes of diverse isolates of the marine cyanobacterium Prochlorococcus.</title>
        <authorList>
            <person name="Biller S."/>
            <person name="Berube P."/>
            <person name="Thompson J."/>
            <person name="Kelly L."/>
            <person name="Roggensack S."/>
            <person name="Awad L."/>
            <person name="Roache-Johnson K."/>
            <person name="Ding H."/>
            <person name="Giovannoni S.J."/>
            <person name="Moore L.R."/>
            <person name="Chisholm S.W."/>
        </authorList>
    </citation>
    <scope>NUCLEOTIDE SEQUENCE [LARGE SCALE GENOMIC DNA]</scope>
    <source>
        <strain evidence="3">PAC1</strain>
    </source>
</reference>
<sequence length="103" mass="11978">MSDSERLLKAAINRISARITEKLINSAQEFTEIAQELPQNLQNEWDSFKEEVIEESERLEKKTNESKEKTSEEQLSKEDSIQIQIDNLRSKVIDINKDIEGKN</sequence>
<evidence type="ECO:0000313" key="2">
    <source>
        <dbReference type="EMBL" id="KGG21634.1"/>
    </source>
</evidence>
<evidence type="ECO:0000313" key="3">
    <source>
        <dbReference type="Proteomes" id="UP000030392"/>
    </source>
</evidence>
<evidence type="ECO:0000256" key="1">
    <source>
        <dbReference type="SAM" id="MobiDB-lite"/>
    </source>
</evidence>